<dbReference type="EMBL" id="WHLY01000001">
    <property type="protein sequence ID" value="MPR31866.1"/>
    <property type="molecule type" value="Genomic_DNA"/>
</dbReference>
<dbReference type="RefSeq" id="WP_152755908.1">
    <property type="nucleotide sequence ID" value="NZ_WHLY01000001.1"/>
</dbReference>
<proteinExistence type="predicted"/>
<feature type="domain" description="Outer membrane protein beta-barrel" evidence="2">
    <location>
        <begin position="20"/>
        <end position="201"/>
    </location>
</feature>
<dbReference type="Gene3D" id="2.40.160.20">
    <property type="match status" value="1"/>
</dbReference>
<dbReference type="InterPro" id="IPR027385">
    <property type="entry name" value="Beta-barrel_OMP"/>
</dbReference>
<organism evidence="3 4">
    <name type="scientific">Salmonirosea aquatica</name>
    <dbReference type="NCBI Taxonomy" id="2654236"/>
    <lineage>
        <taxon>Bacteria</taxon>
        <taxon>Pseudomonadati</taxon>
        <taxon>Bacteroidota</taxon>
        <taxon>Cytophagia</taxon>
        <taxon>Cytophagales</taxon>
        <taxon>Spirosomataceae</taxon>
        <taxon>Salmonirosea</taxon>
    </lineage>
</organism>
<dbReference type="Proteomes" id="UP000479293">
    <property type="component" value="Unassembled WGS sequence"/>
</dbReference>
<dbReference type="AlphaFoldDB" id="A0A7C9F4A4"/>
<name>A0A7C9F4A4_9BACT</name>
<dbReference type="InterPro" id="IPR011250">
    <property type="entry name" value="OMP/PagP_B-barrel"/>
</dbReference>
<comment type="caution">
    <text evidence="3">The sequence shown here is derived from an EMBL/GenBank/DDBJ whole genome shotgun (WGS) entry which is preliminary data.</text>
</comment>
<gene>
    <name evidence="3" type="ORF">GBK04_00505</name>
</gene>
<sequence>MKTSFLQRKARYFLQTGTVAFILTTFSLMAQAQNRWSIEFRPGVNFATKKLADADLKTGFGAGAIISYRFLPHLGLYTGWSWNRFNASQSFAGVETDFEETGYNYGLQFIHPIGDSRINYLIRAGGLWNHIEVEATDGNLVADSGHGFGWQAELGLAMLLDDHWRVQPGVRYRSLARDLSVGSVSNAVDLKYISVGLGIVRTF</sequence>
<dbReference type="Pfam" id="PF13505">
    <property type="entry name" value="OMP_b-brl"/>
    <property type="match status" value="1"/>
</dbReference>
<keyword evidence="1" id="KW-0732">Signal</keyword>
<protein>
    <submittedName>
        <fullName evidence="3">Outer membrane beta-barrel protein</fullName>
    </submittedName>
</protein>
<evidence type="ECO:0000259" key="2">
    <source>
        <dbReference type="Pfam" id="PF13505"/>
    </source>
</evidence>
<accession>A0A7C9F4A4</accession>
<dbReference type="SUPFAM" id="SSF56925">
    <property type="entry name" value="OMPA-like"/>
    <property type="match status" value="1"/>
</dbReference>
<evidence type="ECO:0000313" key="4">
    <source>
        <dbReference type="Proteomes" id="UP000479293"/>
    </source>
</evidence>
<evidence type="ECO:0000256" key="1">
    <source>
        <dbReference type="ARBA" id="ARBA00022729"/>
    </source>
</evidence>
<reference evidence="3 4" key="1">
    <citation type="submission" date="2019-10" db="EMBL/GenBank/DDBJ databases">
        <title>Draft Genome Sequence of Cytophagaceae sp. SJW1-29.</title>
        <authorList>
            <person name="Choi A."/>
        </authorList>
    </citation>
    <scope>NUCLEOTIDE SEQUENCE [LARGE SCALE GENOMIC DNA]</scope>
    <source>
        <strain evidence="3 4">SJW1-29</strain>
    </source>
</reference>
<keyword evidence="4" id="KW-1185">Reference proteome</keyword>
<evidence type="ECO:0000313" key="3">
    <source>
        <dbReference type="EMBL" id="MPR31866.1"/>
    </source>
</evidence>